<name>A0A2N9W0K8_9HYPH</name>
<proteinExistence type="predicted"/>
<gene>
    <name evidence="1" type="ORF">B5P45_08445</name>
</gene>
<dbReference type="EMBL" id="MZMT01000021">
    <property type="protein sequence ID" value="PIO45276.1"/>
    <property type="molecule type" value="Genomic_DNA"/>
</dbReference>
<reference evidence="1 2" key="1">
    <citation type="journal article" date="2017" name="Int J Environ Stud">
        <title>Does the Miocene-Pliocene relict legume Oxytropis triphylla form nitrogen-fixing nodules with a combination of bacterial strains?</title>
        <authorList>
            <person name="Safronova V."/>
            <person name="Belimov A."/>
            <person name="Sazanova A."/>
            <person name="Kuznetsova I."/>
            <person name="Popova J."/>
            <person name="Andronov E."/>
            <person name="Verkhozina A."/>
            <person name="Tikhonovich I."/>
        </authorList>
    </citation>
    <scope>NUCLEOTIDE SEQUENCE [LARGE SCALE GENOMIC DNA]</scope>
    <source>
        <strain evidence="1 2">Tri-38</strain>
    </source>
</reference>
<dbReference type="SUPFAM" id="SSF89733">
    <property type="entry name" value="L-sulfolactate dehydrogenase-like"/>
    <property type="match status" value="1"/>
</dbReference>
<organism evidence="1 2">
    <name type="scientific">Phyllobacterium zundukense</name>
    <dbReference type="NCBI Taxonomy" id="1867719"/>
    <lineage>
        <taxon>Bacteria</taxon>
        <taxon>Pseudomonadati</taxon>
        <taxon>Pseudomonadota</taxon>
        <taxon>Alphaproteobacteria</taxon>
        <taxon>Hyphomicrobiales</taxon>
        <taxon>Phyllobacteriaceae</taxon>
        <taxon>Phyllobacterium</taxon>
    </lineage>
</organism>
<dbReference type="Proteomes" id="UP000232163">
    <property type="component" value="Unassembled WGS sequence"/>
</dbReference>
<dbReference type="AlphaFoldDB" id="A0A2N9W0K8"/>
<comment type="caution">
    <text evidence="1">The sequence shown here is derived from an EMBL/GenBank/DDBJ whole genome shotgun (WGS) entry which is preliminary data.</text>
</comment>
<dbReference type="RefSeq" id="WP_100003367.1">
    <property type="nucleotide sequence ID" value="NZ_CP017943.1"/>
</dbReference>
<evidence type="ECO:0000313" key="1">
    <source>
        <dbReference type="EMBL" id="PIO45276.1"/>
    </source>
</evidence>
<dbReference type="InterPro" id="IPR036111">
    <property type="entry name" value="Mal/L-sulfo/L-lacto_DH-like_sf"/>
</dbReference>
<dbReference type="GO" id="GO:0016491">
    <property type="term" value="F:oxidoreductase activity"/>
    <property type="evidence" value="ECO:0007669"/>
    <property type="project" value="InterPro"/>
</dbReference>
<dbReference type="OrthoDB" id="924592at2"/>
<evidence type="ECO:0000313" key="2">
    <source>
        <dbReference type="Proteomes" id="UP000232163"/>
    </source>
</evidence>
<dbReference type="Gene3D" id="3.30.1370.60">
    <property type="entry name" value="Hypothetical oxidoreductase yiak, domain 2"/>
    <property type="match status" value="1"/>
</dbReference>
<dbReference type="KEGG" id="pht:BLM14_27740"/>
<accession>A0A2N9W0K8</accession>
<sequence length="128" mass="14000">MPLSTNINPTSTEFRANAEAIRRTGWLTVDFGMPSRTPACVNLPASAIFAYVVHCGLALSGHGRFTPKQRGAQGVFLQFIDPSFFSGREAFLQETTDFVRQCKESRAAEGSRASGCQASGRWLKRLAN</sequence>
<dbReference type="InterPro" id="IPR043143">
    <property type="entry name" value="Mal/L-sulf/L-lact_DH-like_NADP"/>
</dbReference>
<protein>
    <submittedName>
        <fullName evidence="1">Uncharacterized protein</fullName>
    </submittedName>
</protein>
<keyword evidence="2" id="KW-1185">Reference proteome</keyword>